<evidence type="ECO:0000256" key="6">
    <source>
        <dbReference type="RuleBase" id="RU366058"/>
    </source>
</evidence>
<evidence type="ECO:0000256" key="5">
    <source>
        <dbReference type="ARBA" id="ARBA00023136"/>
    </source>
</evidence>
<evidence type="ECO:0000313" key="9">
    <source>
        <dbReference type="Proteomes" id="UP000547209"/>
    </source>
</evidence>
<keyword evidence="3 6" id="KW-0812">Transmembrane</keyword>
<evidence type="ECO:0000313" key="8">
    <source>
        <dbReference type="EMBL" id="MBB6671566.1"/>
    </source>
</evidence>
<evidence type="ECO:0000256" key="3">
    <source>
        <dbReference type="ARBA" id="ARBA00022692"/>
    </source>
</evidence>
<keyword evidence="4 6" id="KW-1133">Transmembrane helix</keyword>
<keyword evidence="9" id="KW-1185">Reference proteome</keyword>
<dbReference type="InterPro" id="IPR032816">
    <property type="entry name" value="VTT_dom"/>
</dbReference>
<feature type="transmembrane region" description="Helical" evidence="6">
    <location>
        <begin position="63"/>
        <end position="81"/>
    </location>
</feature>
<name>A0A7X0RSA8_9BACL</name>
<evidence type="ECO:0000256" key="2">
    <source>
        <dbReference type="ARBA" id="ARBA00022475"/>
    </source>
</evidence>
<evidence type="ECO:0000259" key="7">
    <source>
        <dbReference type="Pfam" id="PF09335"/>
    </source>
</evidence>
<keyword evidence="2 6" id="KW-1003">Cell membrane</keyword>
<dbReference type="PANTHER" id="PTHR12677">
    <property type="entry name" value="GOLGI APPARATUS MEMBRANE PROTEIN TVP38-RELATED"/>
    <property type="match status" value="1"/>
</dbReference>
<accession>A0A7X0RSA8</accession>
<dbReference type="RefSeq" id="WP_185143048.1">
    <property type="nucleotide sequence ID" value="NZ_JACJVP010000022.1"/>
</dbReference>
<dbReference type="Pfam" id="PF09335">
    <property type="entry name" value="VTT_dom"/>
    <property type="match status" value="1"/>
</dbReference>
<comment type="subcellular location">
    <subcellularLocation>
        <location evidence="1 6">Cell membrane</location>
        <topology evidence="1 6">Multi-pass membrane protein</topology>
    </subcellularLocation>
</comment>
<dbReference type="AlphaFoldDB" id="A0A7X0RSA8"/>
<feature type="domain" description="VTT" evidence="7">
    <location>
        <begin position="44"/>
        <end position="162"/>
    </location>
</feature>
<feature type="transmembrane region" description="Helical" evidence="6">
    <location>
        <begin position="141"/>
        <end position="162"/>
    </location>
</feature>
<feature type="transmembrane region" description="Helical" evidence="6">
    <location>
        <begin position="174"/>
        <end position="191"/>
    </location>
</feature>
<keyword evidence="5 6" id="KW-0472">Membrane</keyword>
<comment type="similarity">
    <text evidence="6">Belongs to the TVP38/TMEM64 family.</text>
</comment>
<protein>
    <recommendedName>
        <fullName evidence="6">TVP38/TMEM64 family membrane protein</fullName>
    </recommendedName>
</protein>
<evidence type="ECO:0000256" key="4">
    <source>
        <dbReference type="ARBA" id="ARBA00022989"/>
    </source>
</evidence>
<sequence length="209" mass="23493">MSSFVDSLSSLTEDDLKLFLDRFRSLGPLPGILLTFLKSFVPPLPTVVIVGVNAAVYGLWLGFLYSWLGMIAGCLTTFLIIRRIGRHPYAERWAAKPRVQRSMVWIRRNAFSYVFLLSLFPVGPFVVINIAAALARMPLRSFLIAILFGKAVMVLSVSFIGYDLGRFIRQPAELLYVLLFVAVSYVISKKLEAKFTRPPEAEEPTEKSV</sequence>
<dbReference type="GO" id="GO:0005886">
    <property type="term" value="C:plasma membrane"/>
    <property type="evidence" value="ECO:0007669"/>
    <property type="project" value="UniProtKB-SubCell"/>
</dbReference>
<proteinExistence type="inferred from homology"/>
<gene>
    <name evidence="8" type="ORF">H7C19_12825</name>
</gene>
<dbReference type="EMBL" id="JACJVP010000022">
    <property type="protein sequence ID" value="MBB6671566.1"/>
    <property type="molecule type" value="Genomic_DNA"/>
</dbReference>
<evidence type="ECO:0000256" key="1">
    <source>
        <dbReference type="ARBA" id="ARBA00004651"/>
    </source>
</evidence>
<reference evidence="8 9" key="1">
    <citation type="submission" date="2020-08" db="EMBL/GenBank/DDBJ databases">
        <title>Cohnella phylogeny.</title>
        <authorList>
            <person name="Dunlap C."/>
        </authorList>
    </citation>
    <scope>NUCLEOTIDE SEQUENCE [LARGE SCALE GENOMIC DNA]</scope>
    <source>
        <strain evidence="8 9">DSM 28246</strain>
    </source>
</reference>
<dbReference type="InterPro" id="IPR015414">
    <property type="entry name" value="TMEM64"/>
</dbReference>
<organism evidence="8 9">
    <name type="scientific">Cohnella nanjingensis</name>
    <dbReference type="NCBI Taxonomy" id="1387779"/>
    <lineage>
        <taxon>Bacteria</taxon>
        <taxon>Bacillati</taxon>
        <taxon>Bacillota</taxon>
        <taxon>Bacilli</taxon>
        <taxon>Bacillales</taxon>
        <taxon>Paenibacillaceae</taxon>
        <taxon>Cohnella</taxon>
    </lineage>
</organism>
<feature type="transmembrane region" description="Helical" evidence="6">
    <location>
        <begin position="32"/>
        <end position="57"/>
    </location>
</feature>
<feature type="transmembrane region" description="Helical" evidence="6">
    <location>
        <begin position="110"/>
        <end position="135"/>
    </location>
</feature>
<comment type="caution">
    <text evidence="8">The sequence shown here is derived from an EMBL/GenBank/DDBJ whole genome shotgun (WGS) entry which is preliminary data.</text>
</comment>
<dbReference type="Proteomes" id="UP000547209">
    <property type="component" value="Unassembled WGS sequence"/>
</dbReference>
<dbReference type="PANTHER" id="PTHR12677:SF55">
    <property type="entry name" value="UNDECAPRENYL PHOSPHATE TRANSPORTER SAOUHSC_00901-RELATED"/>
    <property type="match status" value="1"/>
</dbReference>